<dbReference type="RefSeq" id="WP_194369366.1">
    <property type="nucleotide sequence ID" value="NZ_CP054492.1"/>
</dbReference>
<name>A0A7S7RMW5_9BACT</name>
<dbReference type="InterPro" id="IPR036291">
    <property type="entry name" value="NAD(P)-bd_dom_sf"/>
</dbReference>
<feature type="domain" description="DUF1731" evidence="3">
    <location>
        <begin position="242"/>
        <end position="288"/>
    </location>
</feature>
<dbReference type="Pfam" id="PF08338">
    <property type="entry name" value="DUF1731"/>
    <property type="match status" value="1"/>
</dbReference>
<dbReference type="Pfam" id="PF01370">
    <property type="entry name" value="Epimerase"/>
    <property type="match status" value="1"/>
</dbReference>
<sequence>MSIGNKLKIVICGKSGLVGSKLETLFNSKHNDVIGLKVRNDTPIESIAKELEKCDILINLSGTTIIARWSDKYKKNLYSSRIDTTKKLVDAMKLCKDKPKLFLTASAVGIYNSIDSHNDDSQNFADDFLSKLCQDWEAEARKAEVLGVRSVQMRFGVIYAKEGGAMQKILPPFKMGVGGKLGNGSQMVSWIHIDDLLRAIKFIVKTPEIRGSVNFTSPSPLSNNEQTEILGKMLHRPTFFSVPSFMLKLIFGEGSTVMLDSKEVYPTKLLENGFVFDYEKFEDALQNILK</sequence>
<dbReference type="KEGG" id="sbal:HUE88_12080"/>
<comment type="similarity">
    <text evidence="1">Belongs to the NAD(P)-dependent epimerase/dehydratase family. SDR39U1 subfamily.</text>
</comment>
<dbReference type="NCBIfam" id="TIGR01777">
    <property type="entry name" value="yfcH"/>
    <property type="match status" value="1"/>
</dbReference>
<dbReference type="PANTHER" id="PTHR11092:SF0">
    <property type="entry name" value="EPIMERASE FAMILY PROTEIN SDR39U1"/>
    <property type="match status" value="1"/>
</dbReference>
<dbReference type="InterPro" id="IPR013549">
    <property type="entry name" value="DUF1731"/>
</dbReference>
<accession>A0A7S7RMW5</accession>
<evidence type="ECO:0000256" key="1">
    <source>
        <dbReference type="ARBA" id="ARBA00009353"/>
    </source>
</evidence>
<feature type="domain" description="NAD-dependent epimerase/dehydratase" evidence="2">
    <location>
        <begin position="9"/>
        <end position="208"/>
    </location>
</feature>
<evidence type="ECO:0000259" key="3">
    <source>
        <dbReference type="Pfam" id="PF08338"/>
    </source>
</evidence>
<dbReference type="InterPro" id="IPR010099">
    <property type="entry name" value="SDR39U1"/>
</dbReference>
<evidence type="ECO:0000313" key="5">
    <source>
        <dbReference type="Proteomes" id="UP000593994"/>
    </source>
</evidence>
<dbReference type="SUPFAM" id="SSF51735">
    <property type="entry name" value="NAD(P)-binding Rossmann-fold domains"/>
    <property type="match status" value="1"/>
</dbReference>
<evidence type="ECO:0000313" key="4">
    <source>
        <dbReference type="EMBL" id="QOY51823.1"/>
    </source>
</evidence>
<gene>
    <name evidence="4" type="ORF">HUE88_12080</name>
</gene>
<dbReference type="EMBL" id="CP054492">
    <property type="protein sequence ID" value="QOY51823.1"/>
    <property type="molecule type" value="Genomic_DNA"/>
</dbReference>
<evidence type="ECO:0000259" key="2">
    <source>
        <dbReference type="Pfam" id="PF01370"/>
    </source>
</evidence>
<dbReference type="Gene3D" id="3.40.50.720">
    <property type="entry name" value="NAD(P)-binding Rossmann-like Domain"/>
    <property type="match status" value="1"/>
</dbReference>
<dbReference type="InterPro" id="IPR001509">
    <property type="entry name" value="Epimerase_deHydtase"/>
</dbReference>
<protein>
    <submittedName>
        <fullName evidence="4">TIGR01777 family protein</fullName>
    </submittedName>
</protein>
<dbReference type="Proteomes" id="UP000593994">
    <property type="component" value="Chromosome"/>
</dbReference>
<proteinExistence type="inferred from homology"/>
<organism evidence="4 5">
    <name type="scientific">Candidatus Sulfurimonas baltica</name>
    <dbReference type="NCBI Taxonomy" id="2740404"/>
    <lineage>
        <taxon>Bacteria</taxon>
        <taxon>Pseudomonadati</taxon>
        <taxon>Campylobacterota</taxon>
        <taxon>Epsilonproteobacteria</taxon>
        <taxon>Campylobacterales</taxon>
        <taxon>Sulfurimonadaceae</taxon>
        <taxon>Sulfurimonas</taxon>
    </lineage>
</organism>
<dbReference type="PANTHER" id="PTHR11092">
    <property type="entry name" value="SUGAR NUCLEOTIDE EPIMERASE RELATED"/>
    <property type="match status" value="1"/>
</dbReference>
<reference evidence="4 5" key="1">
    <citation type="submission" date="2020-05" db="EMBL/GenBank/DDBJ databases">
        <title>Sulfurimonas marisnigri, sp. nov., and Sulfurimonas baltica, sp. nov., manganese oxide reducing chemolithoautotrophs of the class Epsilonproteobacteria isolated from the pelagic redoxclines of the Black and Baltic Seas and emended description of the genus Sulfurimonas.</title>
        <authorList>
            <person name="Henkel J.V."/>
            <person name="Laudan C."/>
            <person name="Werner J."/>
            <person name="Neu T."/>
            <person name="Plewe S."/>
            <person name="Sproer C."/>
            <person name="Bunk B."/>
            <person name="Schulz-Vogt H.N."/>
        </authorList>
    </citation>
    <scope>NUCLEOTIDE SEQUENCE [LARGE SCALE GENOMIC DNA]</scope>
    <source>
        <strain evidence="4 5">GD2</strain>
    </source>
</reference>
<keyword evidence="5" id="KW-1185">Reference proteome</keyword>
<dbReference type="AlphaFoldDB" id="A0A7S7RMW5"/>